<dbReference type="GO" id="GO:0008654">
    <property type="term" value="P:phospholipid biosynthetic process"/>
    <property type="evidence" value="ECO:0007669"/>
    <property type="project" value="UniProtKB-KW"/>
</dbReference>
<dbReference type="InterPro" id="IPR043130">
    <property type="entry name" value="CDP-OH_PTrfase_TM_dom"/>
</dbReference>
<evidence type="ECO:0000256" key="10">
    <source>
        <dbReference type="ARBA" id="ARBA00023264"/>
    </source>
</evidence>
<dbReference type="OrthoDB" id="9777147at2"/>
<feature type="transmembrane region" description="Helical" evidence="12">
    <location>
        <begin position="149"/>
        <end position="172"/>
    </location>
</feature>
<evidence type="ECO:0000256" key="6">
    <source>
        <dbReference type="ARBA" id="ARBA00022989"/>
    </source>
</evidence>
<evidence type="ECO:0000256" key="2">
    <source>
        <dbReference type="ARBA" id="ARBA00010441"/>
    </source>
</evidence>
<feature type="transmembrane region" description="Helical" evidence="12">
    <location>
        <begin position="85"/>
        <end position="104"/>
    </location>
</feature>
<feature type="transmembrane region" description="Helical" evidence="12">
    <location>
        <begin position="184"/>
        <end position="203"/>
    </location>
</feature>
<gene>
    <name evidence="13" type="ORF">E8A74_22285</name>
</gene>
<dbReference type="InterPro" id="IPR048254">
    <property type="entry name" value="CDP_ALCOHOL_P_TRANSF_CS"/>
</dbReference>
<keyword evidence="5 12" id="KW-0812">Transmembrane</keyword>
<keyword evidence="4 11" id="KW-0808">Transferase</keyword>
<keyword evidence="9" id="KW-0594">Phospholipid biosynthesis</keyword>
<evidence type="ECO:0000256" key="7">
    <source>
        <dbReference type="ARBA" id="ARBA00023098"/>
    </source>
</evidence>
<evidence type="ECO:0000256" key="12">
    <source>
        <dbReference type="SAM" id="Phobius"/>
    </source>
</evidence>
<dbReference type="Proteomes" id="UP000309215">
    <property type="component" value="Unassembled WGS sequence"/>
</dbReference>
<dbReference type="GO" id="GO:0016780">
    <property type="term" value="F:phosphotransferase activity, for other substituted phosphate groups"/>
    <property type="evidence" value="ECO:0007669"/>
    <property type="project" value="InterPro"/>
</dbReference>
<protein>
    <submittedName>
        <fullName evidence="13">CDP-diacylglycerol--serine O-phosphatidyltransferase</fullName>
    </submittedName>
</protein>
<comment type="subcellular location">
    <subcellularLocation>
        <location evidence="1">Membrane</location>
        <topology evidence="1">Multi-pass membrane protein</topology>
    </subcellularLocation>
</comment>
<proteinExistence type="inferred from homology"/>
<feature type="transmembrane region" description="Helical" evidence="12">
    <location>
        <begin position="20"/>
        <end position="41"/>
    </location>
</feature>
<evidence type="ECO:0000256" key="8">
    <source>
        <dbReference type="ARBA" id="ARBA00023136"/>
    </source>
</evidence>
<feature type="transmembrane region" description="Helical" evidence="12">
    <location>
        <begin position="110"/>
        <end position="129"/>
    </location>
</feature>
<dbReference type="PANTHER" id="PTHR14269:SF61">
    <property type="entry name" value="CDP-DIACYLGLYCEROL--SERINE O-PHOSPHATIDYLTRANSFERASE"/>
    <property type="match status" value="1"/>
</dbReference>
<evidence type="ECO:0000256" key="5">
    <source>
        <dbReference type="ARBA" id="ARBA00022692"/>
    </source>
</evidence>
<keyword evidence="14" id="KW-1185">Reference proteome</keyword>
<dbReference type="GO" id="GO:0016020">
    <property type="term" value="C:membrane"/>
    <property type="evidence" value="ECO:0007669"/>
    <property type="project" value="UniProtKB-SubCell"/>
</dbReference>
<dbReference type="EMBL" id="SSMQ01000023">
    <property type="protein sequence ID" value="TKD04997.1"/>
    <property type="molecule type" value="Genomic_DNA"/>
</dbReference>
<evidence type="ECO:0000256" key="11">
    <source>
        <dbReference type="RuleBase" id="RU003750"/>
    </source>
</evidence>
<keyword evidence="7" id="KW-0443">Lipid metabolism</keyword>
<evidence type="ECO:0000313" key="14">
    <source>
        <dbReference type="Proteomes" id="UP000309215"/>
    </source>
</evidence>
<name>A0A4U1JBM3_9BACT</name>
<keyword evidence="6 12" id="KW-1133">Transmembrane helix</keyword>
<evidence type="ECO:0000256" key="1">
    <source>
        <dbReference type="ARBA" id="ARBA00004141"/>
    </source>
</evidence>
<dbReference type="InterPro" id="IPR000462">
    <property type="entry name" value="CDP-OH_P_trans"/>
</dbReference>
<keyword evidence="10" id="KW-1208">Phospholipid metabolism</keyword>
<keyword evidence="8 12" id="KW-0472">Membrane</keyword>
<evidence type="ECO:0000313" key="13">
    <source>
        <dbReference type="EMBL" id="TKD04997.1"/>
    </source>
</evidence>
<evidence type="ECO:0000256" key="9">
    <source>
        <dbReference type="ARBA" id="ARBA00023209"/>
    </source>
</evidence>
<evidence type="ECO:0000256" key="3">
    <source>
        <dbReference type="ARBA" id="ARBA00022516"/>
    </source>
</evidence>
<reference evidence="13 14" key="1">
    <citation type="submission" date="2019-04" db="EMBL/GenBank/DDBJ databases">
        <authorList>
            <person name="Li Y."/>
            <person name="Wang J."/>
        </authorList>
    </citation>
    <scope>NUCLEOTIDE SEQUENCE [LARGE SCALE GENOMIC DNA]</scope>
    <source>
        <strain evidence="13 14">DSM 14668</strain>
    </source>
</reference>
<dbReference type="PANTHER" id="PTHR14269">
    <property type="entry name" value="CDP-DIACYLGLYCEROL--GLYCEROL-3-PHOSPHATE 3-PHOSPHATIDYLTRANSFERASE-RELATED"/>
    <property type="match status" value="1"/>
</dbReference>
<organism evidence="13 14">
    <name type="scientific">Polyangium fumosum</name>
    <dbReference type="NCBI Taxonomy" id="889272"/>
    <lineage>
        <taxon>Bacteria</taxon>
        <taxon>Pseudomonadati</taxon>
        <taxon>Myxococcota</taxon>
        <taxon>Polyangia</taxon>
        <taxon>Polyangiales</taxon>
        <taxon>Polyangiaceae</taxon>
        <taxon>Polyangium</taxon>
    </lineage>
</organism>
<dbReference type="RefSeq" id="WP_136931068.1">
    <property type="nucleotide sequence ID" value="NZ_SSMQ01000023.1"/>
</dbReference>
<comment type="caution">
    <text evidence="13">The sequence shown here is derived from an EMBL/GenBank/DDBJ whole genome shotgun (WGS) entry which is preliminary data.</text>
</comment>
<accession>A0A4U1JBM3</accession>
<dbReference type="AlphaFoldDB" id="A0A4U1JBM3"/>
<dbReference type="Pfam" id="PF01066">
    <property type="entry name" value="CDP-OH_P_transf"/>
    <property type="match status" value="1"/>
</dbReference>
<comment type="similarity">
    <text evidence="2 11">Belongs to the CDP-alcohol phosphatidyltransferase class-I family.</text>
</comment>
<dbReference type="Gene3D" id="1.20.120.1760">
    <property type="match status" value="1"/>
</dbReference>
<dbReference type="PROSITE" id="PS00379">
    <property type="entry name" value="CDP_ALCOHOL_P_TRANSF"/>
    <property type="match status" value="1"/>
</dbReference>
<sequence>MKKPRRRRFSMIRDFQVADFLTLGNGFAGTGSMLATMKYVASGDVTFLRLAFGLLPVALFCDFLDGRVARARREVSMLGQELDSLADLVSFGVAPAALAFGLGMRGGWDAIALVYFVACGISRLARYNATASQLADEGGKVKYYEGTPIPTSLALVALFGALSAHGYIGAALPGGAVTLGPWELHPIVLLFVVSGSAMISKTLRIPKP</sequence>
<dbReference type="InterPro" id="IPR050324">
    <property type="entry name" value="CDP-alcohol_PTase-I"/>
</dbReference>
<keyword evidence="3" id="KW-0444">Lipid biosynthesis</keyword>
<feature type="transmembrane region" description="Helical" evidence="12">
    <location>
        <begin position="47"/>
        <end position="64"/>
    </location>
</feature>
<evidence type="ECO:0000256" key="4">
    <source>
        <dbReference type="ARBA" id="ARBA00022679"/>
    </source>
</evidence>